<keyword evidence="1" id="KW-0175">Coiled coil</keyword>
<feature type="region of interest" description="Disordered" evidence="2">
    <location>
        <begin position="229"/>
        <end position="251"/>
    </location>
</feature>
<proteinExistence type="predicted"/>
<feature type="compositionally biased region" description="Polar residues" evidence="2">
    <location>
        <begin position="229"/>
        <end position="250"/>
    </location>
</feature>
<evidence type="ECO:0000256" key="1">
    <source>
        <dbReference type="SAM" id="Coils"/>
    </source>
</evidence>
<comment type="caution">
    <text evidence="3">The sequence shown here is derived from an EMBL/GenBank/DDBJ whole genome shotgun (WGS) entry which is preliminary data.</text>
</comment>
<feature type="region of interest" description="Disordered" evidence="2">
    <location>
        <begin position="268"/>
        <end position="289"/>
    </location>
</feature>
<gene>
    <name evidence="3" type="ORF">Q9L58_005752</name>
</gene>
<feature type="coiled-coil region" evidence="1">
    <location>
        <begin position="416"/>
        <end position="536"/>
    </location>
</feature>
<reference evidence="3 4" key="1">
    <citation type="submission" date="2024-02" db="EMBL/GenBank/DDBJ databases">
        <title>Discinaceae phylogenomics.</title>
        <authorList>
            <person name="Dirks A.C."/>
            <person name="James T.Y."/>
        </authorList>
    </citation>
    <scope>NUCLEOTIDE SEQUENCE [LARGE SCALE GENOMIC DNA]</scope>
    <source>
        <strain evidence="3 4">ACD0624</strain>
    </source>
</reference>
<dbReference type="Proteomes" id="UP001447188">
    <property type="component" value="Unassembled WGS sequence"/>
</dbReference>
<organism evidence="3 4">
    <name type="scientific">Discina gigas</name>
    <dbReference type="NCBI Taxonomy" id="1032678"/>
    <lineage>
        <taxon>Eukaryota</taxon>
        <taxon>Fungi</taxon>
        <taxon>Dikarya</taxon>
        <taxon>Ascomycota</taxon>
        <taxon>Pezizomycotina</taxon>
        <taxon>Pezizomycetes</taxon>
        <taxon>Pezizales</taxon>
        <taxon>Discinaceae</taxon>
        <taxon>Discina</taxon>
    </lineage>
</organism>
<evidence type="ECO:0000313" key="4">
    <source>
        <dbReference type="Proteomes" id="UP001447188"/>
    </source>
</evidence>
<protein>
    <submittedName>
        <fullName evidence="3">Uncharacterized protein</fullName>
    </submittedName>
</protein>
<feature type="region of interest" description="Disordered" evidence="2">
    <location>
        <begin position="63"/>
        <end position="85"/>
    </location>
</feature>
<dbReference type="EMBL" id="JBBBZM010000073">
    <property type="protein sequence ID" value="KAL0635267.1"/>
    <property type="molecule type" value="Genomic_DNA"/>
</dbReference>
<name>A0ABR3GH62_9PEZI</name>
<accession>A0ABR3GH62</accession>
<keyword evidence="4" id="KW-1185">Reference proteome</keyword>
<feature type="region of interest" description="Disordered" evidence="2">
    <location>
        <begin position="1"/>
        <end position="42"/>
    </location>
</feature>
<evidence type="ECO:0000313" key="3">
    <source>
        <dbReference type="EMBL" id="KAL0635267.1"/>
    </source>
</evidence>
<evidence type="ECO:0000256" key="2">
    <source>
        <dbReference type="SAM" id="MobiDB-lite"/>
    </source>
</evidence>
<sequence length="549" mass="61604">MASENEVYDSKDTDVPVTEGTNFKNYRTPTVTSETTFPPVPTSIREKQGFAATLWARTPLPNITPRAAPVSLTPASDPKPNDDRVFSPKRAFWTKEDWQTRVSHGEVTTNRNGIPYTVGQQGVLRDTMDMLKMHPDTPSAEEFGSMGPGEQGRTIKKFLGAKSLRIFIRNMNVASSANSAELMASGFSPAVSRTRLQDIWLQRIAAGAGAARAHPEGFKGFLETRNRAGQASSSRPLFTEGSSTNPTSASAHLDVSEDQFFQLLNDYYRSSPANSGDPGDAPGDSRQHGMARENTDLRAMVHQLEQAANRQSYANKMNHIKVLERPQEMSVYNARQADYRETLTRNPDDPPMFAAPQIKESPAVPLSIAHLFQDLMRIISANEVLLRSFEKEFKHFVIAQSLTSKGPATAENKELAEQLVARMIKLKSENEELGKLIGCGLRTSMRVTLREEELNEMRKVIKDLQEQIKNTRVDSMAELAPGDLKEMNNENQKLREEVGHLEIQNVRLEERQEEKHVELREKIDSLEARNFELQEQLRDVWANIARSGL</sequence>
<feature type="compositionally biased region" description="Polar residues" evidence="2">
    <location>
        <begin position="19"/>
        <end position="36"/>
    </location>
</feature>